<protein>
    <submittedName>
        <fullName evidence="3">Oxidoreductase, NAD-binding domain protein</fullName>
    </submittedName>
</protein>
<dbReference type="STRING" id="33036.HMPREF3200_00338"/>
<dbReference type="InterPro" id="IPR055170">
    <property type="entry name" value="GFO_IDH_MocA-like_dom"/>
</dbReference>
<accession>A0A133KHM1</accession>
<dbReference type="InterPro" id="IPR052515">
    <property type="entry name" value="Gfo/Idh/MocA_Oxidoreductase"/>
</dbReference>
<evidence type="ECO:0000259" key="1">
    <source>
        <dbReference type="Pfam" id="PF01408"/>
    </source>
</evidence>
<dbReference type="GO" id="GO:0000166">
    <property type="term" value="F:nucleotide binding"/>
    <property type="evidence" value="ECO:0007669"/>
    <property type="project" value="InterPro"/>
</dbReference>
<feature type="domain" description="GFO/IDH/MocA-like oxidoreductase" evidence="2">
    <location>
        <begin position="133"/>
        <end position="247"/>
    </location>
</feature>
<dbReference type="SUPFAM" id="SSF51735">
    <property type="entry name" value="NAD(P)-binding Rossmann-fold domains"/>
    <property type="match status" value="1"/>
</dbReference>
<dbReference type="AlphaFoldDB" id="A0A133KHM1"/>
<evidence type="ECO:0000313" key="3">
    <source>
        <dbReference type="EMBL" id="KWZ79045.1"/>
    </source>
</evidence>
<reference evidence="4" key="1">
    <citation type="submission" date="2016-01" db="EMBL/GenBank/DDBJ databases">
        <authorList>
            <person name="Mitreva M."/>
            <person name="Pepin K.H."/>
            <person name="Mihindukulasuriya K.A."/>
            <person name="Fulton R."/>
            <person name="Fronick C."/>
            <person name="O'Laughlin M."/>
            <person name="Miner T."/>
            <person name="Herter B."/>
            <person name="Rosa B.A."/>
            <person name="Cordes M."/>
            <person name="Tomlinson C."/>
            <person name="Wollam A."/>
            <person name="Palsikar V.B."/>
            <person name="Mardis E.R."/>
            <person name="Wilson R.K."/>
        </authorList>
    </citation>
    <scope>NUCLEOTIDE SEQUENCE [LARGE SCALE GENOMIC DNA]</scope>
    <source>
        <strain evidence="4">MJR8151</strain>
    </source>
</reference>
<keyword evidence="4" id="KW-1185">Reference proteome</keyword>
<dbReference type="Pfam" id="PF01408">
    <property type="entry name" value="GFO_IDH_MocA"/>
    <property type="match status" value="1"/>
</dbReference>
<proteinExistence type="predicted"/>
<organism evidence="3 4">
    <name type="scientific">Anaerococcus tetradius</name>
    <dbReference type="NCBI Taxonomy" id="33036"/>
    <lineage>
        <taxon>Bacteria</taxon>
        <taxon>Bacillati</taxon>
        <taxon>Bacillota</taxon>
        <taxon>Tissierellia</taxon>
        <taxon>Tissierellales</taxon>
        <taxon>Peptoniphilaceae</taxon>
        <taxon>Anaerococcus</taxon>
    </lineage>
</organism>
<dbReference type="SUPFAM" id="SSF55347">
    <property type="entry name" value="Glyceraldehyde-3-phosphate dehydrogenase-like, C-terminal domain"/>
    <property type="match status" value="1"/>
</dbReference>
<dbReference type="Gene3D" id="3.30.360.10">
    <property type="entry name" value="Dihydrodipicolinate Reductase, domain 2"/>
    <property type="match status" value="1"/>
</dbReference>
<dbReference type="Pfam" id="PF22725">
    <property type="entry name" value="GFO_IDH_MocA_C3"/>
    <property type="match status" value="1"/>
</dbReference>
<dbReference type="Gene3D" id="3.40.50.720">
    <property type="entry name" value="NAD(P)-binding Rossmann-like Domain"/>
    <property type="match status" value="1"/>
</dbReference>
<gene>
    <name evidence="3" type="ORF">HMPREF3200_00338</name>
</gene>
<dbReference type="RefSeq" id="WP_060928982.1">
    <property type="nucleotide sequence ID" value="NZ_KQ955250.1"/>
</dbReference>
<dbReference type="OrthoDB" id="9815825at2"/>
<dbReference type="EMBL" id="LRPM01000007">
    <property type="protein sequence ID" value="KWZ79045.1"/>
    <property type="molecule type" value="Genomic_DNA"/>
</dbReference>
<dbReference type="PANTHER" id="PTHR43249:SF1">
    <property type="entry name" value="D-GLUCOSIDE 3-DEHYDROGENASE"/>
    <property type="match status" value="1"/>
</dbReference>
<evidence type="ECO:0000259" key="2">
    <source>
        <dbReference type="Pfam" id="PF22725"/>
    </source>
</evidence>
<name>A0A133KHM1_9FIRM</name>
<dbReference type="PANTHER" id="PTHR43249">
    <property type="entry name" value="UDP-N-ACETYL-2-AMINO-2-DEOXY-D-GLUCURONATE OXIDASE"/>
    <property type="match status" value="1"/>
</dbReference>
<comment type="caution">
    <text evidence="3">The sequence shown here is derived from an EMBL/GenBank/DDBJ whole genome shotgun (WGS) entry which is preliminary data.</text>
</comment>
<dbReference type="PATRIC" id="fig|33036.3.peg.340"/>
<feature type="domain" description="Gfo/Idh/MocA-like oxidoreductase N-terminal" evidence="1">
    <location>
        <begin position="2"/>
        <end position="114"/>
    </location>
</feature>
<evidence type="ECO:0000313" key="4">
    <source>
        <dbReference type="Proteomes" id="UP000070383"/>
    </source>
</evidence>
<dbReference type="Proteomes" id="UP000070383">
    <property type="component" value="Unassembled WGS sequence"/>
</dbReference>
<sequence>MLKVGIIGLGTVSPIHLLSINNSPYADLVAVCDIDSNRAKDKCEMTHCESNTYYTNYKEMIDKEDLDLVHICLPHYLHTEVSKYALAKGLHVFCEKPVDVSYEKTKDLYDFYQTYKDRQKLGICFQNRYNKTVQKLKELLEDNKEEVFGVKGLVTWYRGMDYYKQAAWRGKIKEAGAGVIINQAIHTLDLMGFVTGKDWKSLTATMTKLMNKEIEVEDTASAFIEYEDGVNGFFMATNAYSITDSIELQVISKREKYTIKDNRLYNKALECLAEDDKSDATKDYYGAGHEKLINKFYKAIIDDTDDYCDLASAMETMEIIQAIINSSKENIEIKKEEIIND</sequence>
<dbReference type="InterPro" id="IPR000683">
    <property type="entry name" value="Gfo/Idh/MocA-like_OxRdtase_N"/>
</dbReference>
<dbReference type="InterPro" id="IPR036291">
    <property type="entry name" value="NAD(P)-bd_dom_sf"/>
</dbReference>